<evidence type="ECO:0000313" key="5">
    <source>
        <dbReference type="EMBL" id="KAK9864053.1"/>
    </source>
</evidence>
<sequence>MSASRLDRELLLSVAGGLGARVTSSSDSTAYVRSNDCQDCLQDLQRFLRDDDLDTREAFFAINQSNICRTDLCPLIEAYSEDTRLVYSALKVATFLTLPISPDSQHQPQQVASQRAADAFVSSEALAVVVGLVVAPLERHPRMTEEDAMIVQLVIAFLRNLVTLPDPPLTAGSQRENRAHLRARLLQRLLDTHAMELLNLMAQHMHEARD</sequence>
<dbReference type="PANTHER" id="PTHR22940">
    <property type="entry name" value="TIMEOUT/TIMELESS-2"/>
    <property type="match status" value="1"/>
</dbReference>
<evidence type="ECO:0000256" key="3">
    <source>
        <dbReference type="ARBA" id="ARBA00023306"/>
    </source>
</evidence>
<reference evidence="5 6" key="1">
    <citation type="journal article" date="2024" name="Nat. Commun.">
        <title>Phylogenomics reveals the evolutionary origins of lichenization in chlorophyte algae.</title>
        <authorList>
            <person name="Puginier C."/>
            <person name="Libourel C."/>
            <person name="Otte J."/>
            <person name="Skaloud P."/>
            <person name="Haon M."/>
            <person name="Grisel S."/>
            <person name="Petersen M."/>
            <person name="Berrin J.G."/>
            <person name="Delaux P.M."/>
            <person name="Dal Grande F."/>
            <person name="Keller J."/>
        </authorList>
    </citation>
    <scope>NUCLEOTIDE SEQUENCE [LARGE SCALE GENOMIC DNA]</scope>
    <source>
        <strain evidence="5 6">SAG 2523</strain>
    </source>
</reference>
<dbReference type="GO" id="GO:0003677">
    <property type="term" value="F:DNA binding"/>
    <property type="evidence" value="ECO:0007669"/>
    <property type="project" value="TreeGrafter"/>
</dbReference>
<dbReference type="InterPro" id="IPR044998">
    <property type="entry name" value="Timeless"/>
</dbReference>
<evidence type="ECO:0000259" key="4">
    <source>
        <dbReference type="Pfam" id="PF04821"/>
    </source>
</evidence>
<dbReference type="GO" id="GO:0043111">
    <property type="term" value="P:replication fork arrest"/>
    <property type="evidence" value="ECO:0007669"/>
    <property type="project" value="TreeGrafter"/>
</dbReference>
<accession>A0AAW1T4D3</accession>
<proteinExistence type="predicted"/>
<dbReference type="GO" id="GO:0006281">
    <property type="term" value="P:DNA repair"/>
    <property type="evidence" value="ECO:0007669"/>
    <property type="project" value="TreeGrafter"/>
</dbReference>
<evidence type="ECO:0000313" key="6">
    <source>
        <dbReference type="Proteomes" id="UP001485043"/>
    </source>
</evidence>
<dbReference type="GO" id="GO:0000076">
    <property type="term" value="P:DNA replication checkpoint signaling"/>
    <property type="evidence" value="ECO:0007669"/>
    <property type="project" value="TreeGrafter"/>
</dbReference>
<dbReference type="InterPro" id="IPR006906">
    <property type="entry name" value="Timeless_N"/>
</dbReference>
<keyword evidence="6" id="KW-1185">Reference proteome</keyword>
<dbReference type="Pfam" id="PF04821">
    <property type="entry name" value="TIMELESS"/>
    <property type="match status" value="1"/>
</dbReference>
<name>A0AAW1T4D3_9CHLO</name>
<dbReference type="EMBL" id="JALJOV010000398">
    <property type="protein sequence ID" value="KAK9864053.1"/>
    <property type="molecule type" value="Genomic_DNA"/>
</dbReference>
<dbReference type="PANTHER" id="PTHR22940:SF4">
    <property type="entry name" value="PROTEIN TIMELESS HOMOLOG"/>
    <property type="match status" value="1"/>
</dbReference>
<dbReference type="GO" id="GO:0031298">
    <property type="term" value="C:replication fork protection complex"/>
    <property type="evidence" value="ECO:0007669"/>
    <property type="project" value="TreeGrafter"/>
</dbReference>
<protein>
    <recommendedName>
        <fullName evidence="4">Timeless N-terminal domain-containing protein</fullName>
    </recommendedName>
</protein>
<keyword evidence="3" id="KW-0131">Cell cycle</keyword>
<keyword evidence="2" id="KW-0539">Nucleus</keyword>
<organism evidence="5 6">
    <name type="scientific">Apatococcus fuscideae</name>
    <dbReference type="NCBI Taxonomy" id="2026836"/>
    <lineage>
        <taxon>Eukaryota</taxon>
        <taxon>Viridiplantae</taxon>
        <taxon>Chlorophyta</taxon>
        <taxon>core chlorophytes</taxon>
        <taxon>Trebouxiophyceae</taxon>
        <taxon>Chlorellales</taxon>
        <taxon>Chlorellaceae</taxon>
        <taxon>Apatococcus</taxon>
    </lineage>
</organism>
<gene>
    <name evidence="5" type="ORF">WJX84_001846</name>
</gene>
<evidence type="ECO:0000256" key="1">
    <source>
        <dbReference type="ARBA" id="ARBA00004123"/>
    </source>
</evidence>
<comment type="subcellular location">
    <subcellularLocation>
        <location evidence="1">Nucleus</location>
    </subcellularLocation>
</comment>
<evidence type="ECO:0000256" key="2">
    <source>
        <dbReference type="ARBA" id="ARBA00023242"/>
    </source>
</evidence>
<comment type="caution">
    <text evidence="5">The sequence shown here is derived from an EMBL/GenBank/DDBJ whole genome shotgun (WGS) entry which is preliminary data.</text>
</comment>
<dbReference type="AlphaFoldDB" id="A0AAW1T4D3"/>
<dbReference type="Proteomes" id="UP001485043">
    <property type="component" value="Unassembled WGS sequence"/>
</dbReference>
<feature type="domain" description="Timeless N-terminal" evidence="4">
    <location>
        <begin position="31"/>
        <end position="208"/>
    </location>
</feature>